<dbReference type="InterPro" id="IPR050188">
    <property type="entry name" value="RluA_PseudoU_synthase"/>
</dbReference>
<dbReference type="Gene3D" id="3.30.2350.10">
    <property type="entry name" value="Pseudouridine synthase"/>
    <property type="match status" value="1"/>
</dbReference>
<keyword evidence="3" id="KW-1185">Reference proteome</keyword>
<evidence type="ECO:0000313" key="2">
    <source>
        <dbReference type="EMBL" id="GAA4356089.1"/>
    </source>
</evidence>
<dbReference type="EMBL" id="BAABFV010000001">
    <property type="protein sequence ID" value="GAA4356089.1"/>
    <property type="molecule type" value="Genomic_DNA"/>
</dbReference>
<dbReference type="RefSeq" id="WP_345291503.1">
    <property type="nucleotide sequence ID" value="NZ_BAABFV010000001.1"/>
</dbReference>
<dbReference type="Proteomes" id="UP001501011">
    <property type="component" value="Unassembled WGS sequence"/>
</dbReference>
<dbReference type="InterPro" id="IPR006145">
    <property type="entry name" value="PsdUridine_synth_RsuA/RluA"/>
</dbReference>
<accession>A0ABP8ICV2</accession>
<dbReference type="InterPro" id="IPR006224">
    <property type="entry name" value="PsdUridine_synth_RluA-like_CS"/>
</dbReference>
<evidence type="ECO:0000313" key="3">
    <source>
        <dbReference type="Proteomes" id="UP001501011"/>
    </source>
</evidence>
<name>A0ABP8ICV2_9GAMM</name>
<dbReference type="SUPFAM" id="SSF55120">
    <property type="entry name" value="Pseudouridine synthase"/>
    <property type="match status" value="1"/>
</dbReference>
<reference evidence="3" key="1">
    <citation type="journal article" date="2019" name="Int. J. Syst. Evol. Microbiol.">
        <title>The Global Catalogue of Microorganisms (GCM) 10K type strain sequencing project: providing services to taxonomists for standard genome sequencing and annotation.</title>
        <authorList>
            <consortium name="The Broad Institute Genomics Platform"/>
            <consortium name="The Broad Institute Genome Sequencing Center for Infectious Disease"/>
            <person name="Wu L."/>
            <person name="Ma J."/>
        </authorList>
    </citation>
    <scope>NUCLEOTIDE SEQUENCE [LARGE SCALE GENOMIC DNA]</scope>
    <source>
        <strain evidence="3">JCM 17728</strain>
    </source>
</reference>
<dbReference type="InterPro" id="IPR020103">
    <property type="entry name" value="PsdUridine_synth_cat_dom_sf"/>
</dbReference>
<proteinExistence type="predicted"/>
<protein>
    <submittedName>
        <fullName evidence="2">Pseudouridine synthase</fullName>
    </submittedName>
</protein>
<comment type="caution">
    <text evidence="2">The sequence shown here is derived from an EMBL/GenBank/DDBJ whole genome shotgun (WGS) entry which is preliminary data.</text>
</comment>
<dbReference type="Pfam" id="PF00849">
    <property type="entry name" value="PseudoU_synth_2"/>
    <property type="match status" value="1"/>
</dbReference>
<evidence type="ECO:0000259" key="1">
    <source>
        <dbReference type="Pfam" id="PF00849"/>
    </source>
</evidence>
<gene>
    <name evidence="2" type="ORF">GCM10023151_03700</name>
</gene>
<dbReference type="PANTHER" id="PTHR21600:SF84">
    <property type="entry name" value="PSEUDOURIDINE SYNTHASE RSUA_RLUA-LIKE DOMAIN-CONTAINING PROTEIN"/>
    <property type="match status" value="1"/>
</dbReference>
<dbReference type="PANTHER" id="PTHR21600">
    <property type="entry name" value="MITOCHONDRIAL RNA PSEUDOURIDINE SYNTHASE"/>
    <property type="match status" value="1"/>
</dbReference>
<organism evidence="2 3">
    <name type="scientific">Kangiella marina</name>
    <dbReference type="NCBI Taxonomy" id="1079178"/>
    <lineage>
        <taxon>Bacteria</taxon>
        <taxon>Pseudomonadati</taxon>
        <taxon>Pseudomonadota</taxon>
        <taxon>Gammaproteobacteria</taxon>
        <taxon>Kangiellales</taxon>
        <taxon>Kangiellaceae</taxon>
        <taxon>Kangiella</taxon>
    </lineage>
</organism>
<sequence>MSQANRPSFIQLPDSDNYATVIDFLVSHFPHISKQTWLQRAANGKLFWKDGASIAIDTQYQANRLVGYYREVVAEPKIPFEETIIESNSHFIIAHKPPFLPVMPGGVFVNECLQERLIKRTGIKALQAVHRLDRDTSGLVLLSTNPDTRHQYHQLFADRTISKRYQAVSNLKSSESIVGKTWQVKNYLRRSVPQFLFENCEDSNEGQYAESHIQCIEQSAKKALFTLSPLTGRTHQLRLHMMSIGFSIENDRFYPTLQPKQPDNYQQPMQLHAKSLAFTDPISGKALEFHSPFSLRL</sequence>
<dbReference type="PROSITE" id="PS01129">
    <property type="entry name" value="PSI_RLU"/>
    <property type="match status" value="1"/>
</dbReference>
<feature type="domain" description="Pseudouridine synthase RsuA/RluA-like" evidence="1">
    <location>
        <begin position="90"/>
        <end position="241"/>
    </location>
</feature>